<feature type="compositionally biased region" description="Acidic residues" evidence="10">
    <location>
        <begin position="798"/>
        <end position="812"/>
    </location>
</feature>
<dbReference type="EMBL" id="CANHGI010000003">
    <property type="protein sequence ID" value="CAI5444528.1"/>
    <property type="molecule type" value="Genomic_DNA"/>
</dbReference>
<gene>
    <name evidence="12" type="ORF">CAMP_LOCUS7165</name>
</gene>
<name>A0A9P1IGN6_9PELO</name>
<dbReference type="GO" id="GO:0008270">
    <property type="term" value="F:zinc ion binding"/>
    <property type="evidence" value="ECO:0007669"/>
    <property type="project" value="UniProtKB-KW"/>
</dbReference>
<proteinExistence type="inferred from homology"/>
<keyword evidence="7" id="KW-0238">DNA-binding</keyword>
<evidence type="ECO:0000256" key="5">
    <source>
        <dbReference type="ARBA" id="ARBA00022833"/>
    </source>
</evidence>
<comment type="caution">
    <text evidence="12">The sequence shown here is derived from an EMBL/GenBank/DDBJ whole genome shotgun (WGS) entry which is preliminary data.</text>
</comment>
<keyword evidence="4" id="KW-0863">Zinc-finger</keyword>
<evidence type="ECO:0000256" key="7">
    <source>
        <dbReference type="ARBA" id="ARBA00023125"/>
    </source>
</evidence>
<evidence type="ECO:0000256" key="8">
    <source>
        <dbReference type="ARBA" id="ARBA00023163"/>
    </source>
</evidence>
<sequence>MSSQTCNSCRGTRFTLTDGFMYCDTCGAMLENFEELEEEDEQRINVGRAKIRVKKKKVAGGRAQEGEDEEEDQEKERKVRSEEDKMREKSKFFTSQPGTSQVIPPKSTPDYLYRTGIRLATFSQLLSRCAKILVNDLNMPPEYNGACLRIFQKYLSHCQIAFCNEELTDDVDLQFSAIVENKDYEREEAERKKRKIEERKTKGLKILGQSTAAWQLLTQGNLDETLAQEEEEEEESTLVEETQNLTFADGEGFLKRINTRISKNAVKKASQILLNLEFLAAILYFAANSIGCRNLLISDIIRWLREDRFGISRKEINLLNRGGFEKYKSKQQQGEWQSFLDFHETDLRFPLYEIYRVVVLMEQSLELKMEAGGFEKLSARLIDNLNLPSDLHHRCLILHSLIPCNFDFWHQANSKNGYSLAELADMKPNTSYAAFMNCFGNRESLFYESSEEEVLLTPETKILAYILFALKLSIDLDGEVENENENEHELKFDIDTYLHQLEMRLKCWQGHDISKILRESAKIPEIAGKLPFGDNFHPQILTWDVGNLRWRRQYGFRQCVPMDLGFEKTHNLPTIFKTRQNSMQNDDFQLPEALLSPLKFQRRVVRKEHVEYEDNLKTFNKSFLDLKIVENSGRNEDFAAIFPAAKRYLKFDKPDRTSKCVARKNRGENSSIHRIYLSLQTIQDIYLCAEDSISPRFDFLLKSFALTIGEDFRAIYTAFCMLETHFLQPDKIHKFKSAFLNSDNLPMNFEKYRKTGKYRCWQVGITPEEPISSIDELDLFRFSDAFCFVEGTSGDVELSSESDDNEDEEENNDNNVNYPAVLRSLRFRGDENSQQRRELRLTNRAFDFDTIFAILSLKNW</sequence>
<feature type="region of interest" description="Disordered" evidence="10">
    <location>
        <begin position="795"/>
        <end position="815"/>
    </location>
</feature>
<comment type="similarity">
    <text evidence="2">Belongs to the RRN7/TAF1B family.</text>
</comment>
<keyword evidence="6" id="KW-0805">Transcription regulation</keyword>
<feature type="compositionally biased region" description="Basic and acidic residues" evidence="10">
    <location>
        <begin position="74"/>
        <end position="91"/>
    </location>
</feature>
<protein>
    <recommendedName>
        <fullName evidence="11">Rrn7/TAF1B C-terminal cyclin domain-containing protein</fullName>
    </recommendedName>
</protein>
<evidence type="ECO:0000256" key="6">
    <source>
        <dbReference type="ARBA" id="ARBA00023015"/>
    </source>
</evidence>
<keyword evidence="9" id="KW-0539">Nucleus</keyword>
<dbReference type="GO" id="GO:0070860">
    <property type="term" value="C:RNA polymerase I core factor complex"/>
    <property type="evidence" value="ECO:0007669"/>
    <property type="project" value="InterPro"/>
</dbReference>
<keyword evidence="5" id="KW-0862">Zinc</keyword>
<dbReference type="Pfam" id="PF20645">
    <property type="entry name" value="Rrn7_cyclin_C"/>
    <property type="match status" value="1"/>
</dbReference>
<evidence type="ECO:0000256" key="2">
    <source>
        <dbReference type="ARBA" id="ARBA00006899"/>
    </source>
</evidence>
<keyword evidence="3" id="KW-0479">Metal-binding</keyword>
<evidence type="ECO:0000313" key="12">
    <source>
        <dbReference type="EMBL" id="CAI5444528.1"/>
    </source>
</evidence>
<keyword evidence="8" id="KW-0804">Transcription</keyword>
<comment type="subcellular location">
    <subcellularLocation>
        <location evidence="1">Nucleus</location>
        <location evidence="1">Nucleolus</location>
    </subcellularLocation>
</comment>
<evidence type="ECO:0000256" key="4">
    <source>
        <dbReference type="ARBA" id="ARBA00022771"/>
    </source>
</evidence>
<evidence type="ECO:0000256" key="3">
    <source>
        <dbReference type="ARBA" id="ARBA00022723"/>
    </source>
</evidence>
<evidence type="ECO:0000256" key="1">
    <source>
        <dbReference type="ARBA" id="ARBA00004604"/>
    </source>
</evidence>
<dbReference type="PANTHER" id="PTHR31576:SF2">
    <property type="entry name" value="TATA BOX-BINDING PROTEIN-ASSOCIATED FACTOR RNA POLYMERASE I SUBUNIT B"/>
    <property type="match status" value="1"/>
</dbReference>
<keyword evidence="13" id="KW-1185">Reference proteome</keyword>
<dbReference type="GO" id="GO:0005668">
    <property type="term" value="C:RNA polymerase transcription factor SL1 complex"/>
    <property type="evidence" value="ECO:0007669"/>
    <property type="project" value="TreeGrafter"/>
</dbReference>
<dbReference type="PANTHER" id="PTHR31576">
    <property type="entry name" value="TATA BOX-BINDING PROTEIN-ASSOCIATED FACTOR RNA POLYMERASE I SUBUNIT B"/>
    <property type="match status" value="1"/>
</dbReference>
<evidence type="ECO:0000256" key="10">
    <source>
        <dbReference type="SAM" id="MobiDB-lite"/>
    </source>
</evidence>
<evidence type="ECO:0000313" key="13">
    <source>
        <dbReference type="Proteomes" id="UP001152747"/>
    </source>
</evidence>
<dbReference type="GO" id="GO:0001164">
    <property type="term" value="F:RNA polymerase I core promoter sequence-specific DNA binding"/>
    <property type="evidence" value="ECO:0007669"/>
    <property type="project" value="InterPro"/>
</dbReference>
<feature type="compositionally biased region" description="Polar residues" evidence="10">
    <location>
        <begin position="92"/>
        <end position="102"/>
    </location>
</feature>
<organism evidence="12 13">
    <name type="scientific">Caenorhabditis angaria</name>
    <dbReference type="NCBI Taxonomy" id="860376"/>
    <lineage>
        <taxon>Eukaryota</taxon>
        <taxon>Metazoa</taxon>
        <taxon>Ecdysozoa</taxon>
        <taxon>Nematoda</taxon>
        <taxon>Chromadorea</taxon>
        <taxon>Rhabditida</taxon>
        <taxon>Rhabditina</taxon>
        <taxon>Rhabditomorpha</taxon>
        <taxon>Rhabditoidea</taxon>
        <taxon>Rhabditidae</taxon>
        <taxon>Peloderinae</taxon>
        <taxon>Caenorhabditis</taxon>
    </lineage>
</organism>
<dbReference type="AlphaFoldDB" id="A0A9P1IGN6"/>
<dbReference type="InterPro" id="IPR033599">
    <property type="entry name" value="TAF1B/Rrn7"/>
</dbReference>
<dbReference type="OrthoDB" id="10069252at2759"/>
<dbReference type="GO" id="GO:0042790">
    <property type="term" value="P:nucleolar large rRNA transcription by RNA polymerase I"/>
    <property type="evidence" value="ECO:0007669"/>
    <property type="project" value="TreeGrafter"/>
</dbReference>
<reference evidence="12" key="1">
    <citation type="submission" date="2022-11" db="EMBL/GenBank/DDBJ databases">
        <authorList>
            <person name="Kikuchi T."/>
        </authorList>
    </citation>
    <scope>NUCLEOTIDE SEQUENCE</scope>
    <source>
        <strain evidence="12">PS1010</strain>
    </source>
</reference>
<dbReference type="Proteomes" id="UP001152747">
    <property type="component" value="Unassembled WGS sequence"/>
</dbReference>
<evidence type="ECO:0000259" key="11">
    <source>
        <dbReference type="Pfam" id="PF20645"/>
    </source>
</evidence>
<evidence type="ECO:0000256" key="9">
    <source>
        <dbReference type="ARBA" id="ARBA00023242"/>
    </source>
</evidence>
<dbReference type="InterPro" id="IPR048538">
    <property type="entry name" value="Rrn7_cyclin_C"/>
</dbReference>
<feature type="region of interest" description="Disordered" evidence="10">
    <location>
        <begin position="57"/>
        <end position="107"/>
    </location>
</feature>
<feature type="domain" description="Rrn7/TAF1B C-terminal cyclin" evidence="11">
    <location>
        <begin position="354"/>
        <end position="502"/>
    </location>
</feature>
<accession>A0A9P1IGN6</accession>